<dbReference type="GO" id="GO:0016891">
    <property type="term" value="F:RNA endonuclease activity producing 5'-phosphomonoesters, hydrolytic mechanism"/>
    <property type="evidence" value="ECO:0007669"/>
    <property type="project" value="TreeGrafter"/>
</dbReference>
<comment type="catalytic activity">
    <reaction evidence="1">
        <text>a 1,2-diacyl-sn-glycero-3-phosphocholine + H2O = a 1,2-diacyl-sn-glycero-3-phosphate + choline + H(+)</text>
        <dbReference type="Rhea" id="RHEA:14445"/>
        <dbReference type="ChEBI" id="CHEBI:15354"/>
        <dbReference type="ChEBI" id="CHEBI:15377"/>
        <dbReference type="ChEBI" id="CHEBI:15378"/>
        <dbReference type="ChEBI" id="CHEBI:57643"/>
        <dbReference type="ChEBI" id="CHEBI:58608"/>
        <dbReference type="EC" id="3.1.4.4"/>
    </reaction>
</comment>
<reference evidence="8 9" key="1">
    <citation type="journal article" date="2010" name="J. Bacteriol.">
        <title>Complete genome sequence of the thermophilic, obligately chemolithoautotrophic hydrogen-oxidizing bacterium Hydrogenobacter thermophilus TK-6.</title>
        <authorList>
            <person name="Arai H."/>
            <person name="Kanbe H."/>
            <person name="Ishii M."/>
            <person name="Igarashi Y."/>
        </authorList>
    </citation>
    <scope>NUCLEOTIDE SEQUENCE [LARGE SCALE GENOMIC DNA]</scope>
    <source>
        <strain evidence="9">DSM 6534 / IAM 12695 / TK-6 [Tokyo]</strain>
    </source>
</reference>
<dbReference type="SMART" id="SM00155">
    <property type="entry name" value="PLDc"/>
    <property type="match status" value="1"/>
</dbReference>
<gene>
    <name evidence="8" type="ordered locus">HTH_1822</name>
</gene>
<comment type="similarity">
    <text evidence="2">Belongs to the phospholipase D family.</text>
</comment>
<keyword evidence="6" id="KW-0443">Lipid metabolism</keyword>
<proteinExistence type="inferred from homology"/>
<evidence type="ECO:0000259" key="7">
    <source>
        <dbReference type="PROSITE" id="PS50035"/>
    </source>
</evidence>
<dbReference type="STRING" id="608538.HTH_1822"/>
<evidence type="ECO:0000256" key="5">
    <source>
        <dbReference type="ARBA" id="ARBA00022963"/>
    </source>
</evidence>
<evidence type="ECO:0000313" key="9">
    <source>
        <dbReference type="Proteomes" id="UP000002574"/>
    </source>
</evidence>
<evidence type="ECO:0000256" key="3">
    <source>
        <dbReference type="ARBA" id="ARBA00012027"/>
    </source>
</evidence>
<dbReference type="GO" id="GO:0006793">
    <property type="term" value="P:phosphorus metabolic process"/>
    <property type="evidence" value="ECO:0007669"/>
    <property type="project" value="UniProtKB-ARBA"/>
</dbReference>
<dbReference type="InterPro" id="IPR025202">
    <property type="entry name" value="PLD-like_dom"/>
</dbReference>
<organism evidence="8 9">
    <name type="scientific">Hydrogenobacter thermophilus (strain DSM 6534 / IAM 12695 / TK-6)</name>
    <dbReference type="NCBI Taxonomy" id="608538"/>
    <lineage>
        <taxon>Bacteria</taxon>
        <taxon>Pseudomonadati</taxon>
        <taxon>Aquificota</taxon>
        <taxon>Aquificia</taxon>
        <taxon>Aquificales</taxon>
        <taxon>Aquificaceae</taxon>
        <taxon>Hydrogenobacter</taxon>
    </lineage>
</organism>
<dbReference type="GO" id="GO:0016042">
    <property type="term" value="P:lipid catabolic process"/>
    <property type="evidence" value="ECO:0007669"/>
    <property type="project" value="UniProtKB-KW"/>
</dbReference>
<keyword evidence="5" id="KW-0442">Lipid degradation</keyword>
<dbReference type="PANTHER" id="PTHR43856:SF1">
    <property type="entry name" value="MITOCHONDRIAL CARDIOLIPIN HYDROLASE"/>
    <property type="match status" value="1"/>
</dbReference>
<protein>
    <recommendedName>
        <fullName evidence="3">phospholipase D</fullName>
        <ecNumber evidence="3">3.1.4.4</ecNumber>
    </recommendedName>
</protein>
<accession>D3DKB4</accession>
<dbReference type="InterPro" id="IPR051406">
    <property type="entry name" value="PLD_domain"/>
</dbReference>
<name>D3DKB4_HYDTT</name>
<keyword evidence="9" id="KW-1185">Reference proteome</keyword>
<keyword evidence="8" id="KW-0540">Nuclease</keyword>
<evidence type="ECO:0000313" key="8">
    <source>
        <dbReference type="EMBL" id="BAI70266.1"/>
    </source>
</evidence>
<dbReference type="EC" id="3.1.4.4" evidence="3"/>
<dbReference type="KEGG" id="hth:HTH_1822"/>
<evidence type="ECO:0000256" key="2">
    <source>
        <dbReference type="ARBA" id="ARBA00008664"/>
    </source>
</evidence>
<dbReference type="eggNOG" id="COG1502">
    <property type="taxonomic scope" value="Bacteria"/>
</dbReference>
<dbReference type="AlphaFoldDB" id="D3DKB4"/>
<feature type="domain" description="PLD phosphodiesterase" evidence="7">
    <location>
        <begin position="114"/>
        <end position="141"/>
    </location>
</feature>
<dbReference type="EMBL" id="AP011112">
    <property type="protein sequence ID" value="BAI70266.1"/>
    <property type="molecule type" value="Genomic_DNA"/>
</dbReference>
<dbReference type="PANTHER" id="PTHR43856">
    <property type="entry name" value="CARDIOLIPIN HYDROLASE"/>
    <property type="match status" value="1"/>
</dbReference>
<dbReference type="InterPro" id="IPR001736">
    <property type="entry name" value="PLipase_D/transphosphatidylase"/>
</dbReference>
<dbReference type="GO" id="GO:0004630">
    <property type="term" value="F:phospholipase D activity"/>
    <property type="evidence" value="ECO:0007669"/>
    <property type="project" value="UniProtKB-EC"/>
</dbReference>
<dbReference type="PROSITE" id="PS51257">
    <property type="entry name" value="PROKAR_LIPOPROTEIN"/>
    <property type="match status" value="1"/>
</dbReference>
<evidence type="ECO:0000256" key="4">
    <source>
        <dbReference type="ARBA" id="ARBA00022801"/>
    </source>
</evidence>
<dbReference type="PROSITE" id="PS50035">
    <property type="entry name" value="PLD"/>
    <property type="match status" value="1"/>
</dbReference>
<sequence>MLRLFFLLLFVILSCQKEKPATFESISVYFSPKGGAREAILRQINSAKESIDIAMFAFTSREIGQAVLDAHRRGVKIRIILDQKQAEEKFSRYPIFLQEGIPVKLLPVSGKKFVKGLMHNKFAIVDKQVVITGSYNWTASAEEINYENLLIIKSHELAKRYEEYFDSMWKKAGDGI</sequence>
<dbReference type="SUPFAM" id="SSF56024">
    <property type="entry name" value="Phospholipase D/nuclease"/>
    <property type="match status" value="1"/>
</dbReference>
<evidence type="ECO:0000256" key="6">
    <source>
        <dbReference type="ARBA" id="ARBA00023098"/>
    </source>
</evidence>
<evidence type="ECO:0000256" key="1">
    <source>
        <dbReference type="ARBA" id="ARBA00000798"/>
    </source>
</evidence>
<dbReference type="Gene3D" id="3.30.870.10">
    <property type="entry name" value="Endonuclease Chain A"/>
    <property type="match status" value="1"/>
</dbReference>
<dbReference type="Pfam" id="PF13091">
    <property type="entry name" value="PLDc_2"/>
    <property type="match status" value="1"/>
</dbReference>
<keyword evidence="4" id="KW-0378">Hydrolase</keyword>
<dbReference type="RefSeq" id="WP_012964446.1">
    <property type="nucleotide sequence ID" value="NC_013799.1"/>
</dbReference>
<dbReference type="Proteomes" id="UP000002574">
    <property type="component" value="Chromosome"/>
</dbReference>
<dbReference type="OrthoDB" id="281759at2"/>
<dbReference type="KEGG" id="hte:Hydth_1805"/>
<dbReference type="CDD" id="cd09170">
    <property type="entry name" value="PLDc_Nuc"/>
    <property type="match status" value="1"/>
</dbReference>
<keyword evidence="8" id="KW-0255">Endonuclease</keyword>